<evidence type="ECO:0000256" key="7">
    <source>
        <dbReference type="ARBA" id="ARBA00018932"/>
    </source>
</evidence>
<dbReference type="Gene3D" id="2.30.30.380">
    <property type="entry name" value="Zn-finger domain of Sec23/24"/>
    <property type="match status" value="1"/>
</dbReference>
<dbReference type="GO" id="GO:0008270">
    <property type="term" value="F:zinc ion binding"/>
    <property type="evidence" value="ECO:0007669"/>
    <property type="project" value="InterPro"/>
</dbReference>
<evidence type="ECO:0000259" key="22">
    <source>
        <dbReference type="PROSITE" id="PS50234"/>
    </source>
</evidence>
<dbReference type="GO" id="GO:0004371">
    <property type="term" value="F:glycerone kinase activity"/>
    <property type="evidence" value="ECO:0007669"/>
    <property type="project" value="UniProtKB-EC"/>
</dbReference>
<sequence length="1217" mass="130256">MEPQKKLINSVESCVDEALCGLVRASGGLSLLRGHRVVVRSDLQSLKGKVALLSGGGSGHEPSHGGYVGAGMLSAVVAGAVFASPPPASILAAILCLHNAGASGVLLIVKNYTGDRLNFGLAAEQARNQGVAVDMVIVADDCAFNLPSKAGRRGLCGTVFIHKLAGALAEEGSSLEQIVSRVTEVLKGIGTLGVSLSPCSVPGCLPSFQLPPGDMELGLGIHGEPGIKRSKVASADQVVKTMLDHMTNPDSQSHLPLKAGDSVVLCVNNLGALSCLEMAVVTRAAIGCLESRGMLVARVMSGSFMTALEMAGMSLSLMRADGEALRLFDAETSAPAWPNLSRTPVSGRGYTTEPPVMRTRPQDDSQVEGSLSPLMRRALEKVCSTLLEKQEELNSLDRASGDGDCGNTHAQAARAVQEWLQGHVVPGCPGQLLSVLSGLVEEKMGGSSGALYSLFLTAAAGHVTEGQSDAAAWARAVHAGTQAMRRYGGADSGDRTMLDALCPAAEELMKLTAAPPGGQKAVLQSAVQKASSGAEATRHMTARAGRASYIAADRVTLPDPGAVAVTAIFRASSQRLLSVHSTALATAKMEFACSHVVCDWRPDKPDTSLIQPRLDNTLDVKKGEDPPPVPPPRFRKPRPTSLPLPPLPSSKASMDHLSLPPPPVPPRLDKMEVGKGLKANFNVVSLNFEKLVDLSGETDEEFFEKPIVCVKCRAALSCLSSVQRSVWLCEFCGSENTVNDGVVDAWVGQRTGMRGDDLYLPNRSEDDYQNLEDTLVVFCVDISGSMSVTTEVTSETGSPVYKSRLEGIQNALEGALMSMMQQSPQRRVALVTFNDEVVIYGDGTRPPLTFRDWALVDYDHVWKQAVDYSIPHCIAETYHHLIRTIKELREHGATALGPAVLASVAIASKYPGSKVILCTDGKANIGLGEMEQTSSQSSSPLSSYFYKQLALESVRKGVIISVMSFKGTNCRLADIGSLADVTGGRVNIVCIETVATNIQSVSVDNVLATGVVATLLAPDGVYFPYEDENNHKLVREIGNVTRGTEITFQFAVKPEFTDVFLQKKTLIFQIQLSFKTRDQQKVTRIVTEQRPATIRSRIVLGDLNVAVLGVHCAQLCASLTMEGRVQEAKKHLKTQKDLLKQVGRLRPIQKEERIYGNWMDTMTTVCHDITMDTQILSDESAEVVYQMRRASSNSSSIGGDYAELAKTARKKANMKAV</sequence>
<dbReference type="Gene3D" id="3.30.1180.20">
    <property type="entry name" value="Dihydroxyacetone kinase, domain 2"/>
    <property type="match status" value="1"/>
</dbReference>
<name>A0A3S2PGU9_ORYJA</name>
<dbReference type="PROSITE" id="PS51481">
    <property type="entry name" value="DHAK"/>
    <property type="match status" value="1"/>
</dbReference>
<dbReference type="InterPro" id="IPR012734">
    <property type="entry name" value="DhaK_ATP"/>
</dbReference>
<dbReference type="InterPro" id="IPR036174">
    <property type="entry name" value="Znf_Sec23_Sec24_sf"/>
</dbReference>
<evidence type="ECO:0000256" key="16">
    <source>
        <dbReference type="ARBA" id="ARBA00047974"/>
    </source>
</evidence>
<evidence type="ECO:0000256" key="18">
    <source>
        <dbReference type="ARBA" id="ARBA00048898"/>
    </source>
</evidence>
<dbReference type="Pfam" id="PF02734">
    <property type="entry name" value="Dak2"/>
    <property type="match status" value="1"/>
</dbReference>
<dbReference type="InterPro" id="IPR004006">
    <property type="entry name" value="DhaK_dom"/>
</dbReference>
<feature type="domain" description="DhaK" evidence="24">
    <location>
        <begin position="10"/>
        <end position="337"/>
    </location>
</feature>
<comment type="catalytic activity">
    <reaction evidence="17">
        <text>FAD = riboflavin cyclic-4',5'-phosphate + AMP + H(+)</text>
        <dbReference type="Rhea" id="RHEA:13729"/>
        <dbReference type="ChEBI" id="CHEBI:15378"/>
        <dbReference type="ChEBI" id="CHEBI:57692"/>
        <dbReference type="ChEBI" id="CHEBI:76202"/>
        <dbReference type="ChEBI" id="CHEBI:456215"/>
        <dbReference type="EC" id="4.6.1.15"/>
    </reaction>
</comment>
<feature type="binding site" evidence="20">
    <location>
        <position position="110"/>
    </location>
    <ligand>
        <name>substrate</name>
    </ligand>
</feature>
<evidence type="ECO:0000256" key="12">
    <source>
        <dbReference type="ARBA" id="ARBA00023285"/>
    </source>
</evidence>
<evidence type="ECO:0000259" key="24">
    <source>
        <dbReference type="PROSITE" id="PS51481"/>
    </source>
</evidence>
<comment type="cofactor">
    <cofactor evidence="1">
        <name>Co(2+)</name>
        <dbReference type="ChEBI" id="CHEBI:48828"/>
    </cofactor>
</comment>
<dbReference type="Gene3D" id="3.40.50.410">
    <property type="entry name" value="von Willebrand factor, type A domain"/>
    <property type="match status" value="1"/>
</dbReference>
<feature type="region of interest" description="Disordered" evidence="21">
    <location>
        <begin position="604"/>
        <end position="662"/>
    </location>
</feature>
<evidence type="ECO:0000256" key="14">
    <source>
        <dbReference type="ARBA" id="ARBA00045490"/>
    </source>
</evidence>
<evidence type="ECO:0000256" key="3">
    <source>
        <dbReference type="ARBA" id="ARBA00008757"/>
    </source>
</evidence>
<dbReference type="NCBIfam" id="TIGR02361">
    <property type="entry name" value="dak_ATP"/>
    <property type="match status" value="1"/>
</dbReference>
<feature type="binding site" evidence="20">
    <location>
        <position position="115"/>
    </location>
    <ligand>
        <name>substrate</name>
    </ligand>
</feature>
<dbReference type="CDD" id="cd00198">
    <property type="entry name" value="vWFA"/>
    <property type="match status" value="1"/>
</dbReference>
<dbReference type="EC" id="4.6.1.15" evidence="6"/>
<evidence type="ECO:0000256" key="11">
    <source>
        <dbReference type="ARBA" id="ARBA00022840"/>
    </source>
</evidence>
<dbReference type="InterPro" id="IPR002035">
    <property type="entry name" value="VWF_A"/>
</dbReference>
<dbReference type="SMART" id="SM00327">
    <property type="entry name" value="VWA"/>
    <property type="match status" value="1"/>
</dbReference>
<dbReference type="InterPro" id="IPR050861">
    <property type="entry name" value="Dihydroxyacetone_Kinase"/>
</dbReference>
<dbReference type="FunFam" id="3.30.1180.20:FF:000001">
    <property type="entry name" value="Dihydroxyacetone kinase 1"/>
    <property type="match status" value="1"/>
</dbReference>
<dbReference type="GO" id="GO:0019563">
    <property type="term" value="P:glycerol catabolic process"/>
    <property type="evidence" value="ECO:0007669"/>
    <property type="project" value="TreeGrafter"/>
</dbReference>
<dbReference type="GO" id="GO:0005829">
    <property type="term" value="C:cytosol"/>
    <property type="evidence" value="ECO:0007669"/>
    <property type="project" value="TreeGrafter"/>
</dbReference>
<comment type="pathway">
    <text evidence="2">Polyol metabolism; glycerol fermentation; glycerone phosphate from glycerol (oxidative route): step 2/2.</text>
</comment>
<dbReference type="GO" id="GO:0005524">
    <property type="term" value="F:ATP binding"/>
    <property type="evidence" value="ECO:0007669"/>
    <property type="project" value="UniProtKB-KW"/>
</dbReference>
<feature type="binding site" evidence="20">
    <location>
        <begin position="57"/>
        <end position="60"/>
    </location>
    <ligand>
        <name>substrate</name>
    </ligand>
</feature>
<evidence type="ECO:0000256" key="5">
    <source>
        <dbReference type="ARBA" id="ARBA00012110"/>
    </source>
</evidence>
<keyword evidence="26" id="KW-1185">Reference proteome</keyword>
<dbReference type="GO" id="GO:0006888">
    <property type="term" value="P:endoplasmic reticulum to Golgi vesicle-mediated transport"/>
    <property type="evidence" value="ECO:0007669"/>
    <property type="project" value="InterPro"/>
</dbReference>
<keyword evidence="11" id="KW-0067">ATP-binding</keyword>
<gene>
    <name evidence="25" type="ORF">OJAV_G00183740</name>
</gene>
<dbReference type="Proteomes" id="UP000283210">
    <property type="component" value="Chromosome 18"/>
</dbReference>
<dbReference type="EC" id="2.7.1.28" evidence="5"/>
<evidence type="ECO:0000256" key="21">
    <source>
        <dbReference type="SAM" id="MobiDB-lite"/>
    </source>
</evidence>
<comment type="catalytic activity">
    <reaction evidence="18">
        <text>dihydroxyacetone + ATP = dihydroxyacetone phosphate + ADP + H(+)</text>
        <dbReference type="Rhea" id="RHEA:15773"/>
        <dbReference type="ChEBI" id="CHEBI:15378"/>
        <dbReference type="ChEBI" id="CHEBI:16016"/>
        <dbReference type="ChEBI" id="CHEBI:30616"/>
        <dbReference type="ChEBI" id="CHEBI:57642"/>
        <dbReference type="ChEBI" id="CHEBI:456216"/>
        <dbReference type="EC" id="2.7.1.29"/>
    </reaction>
</comment>
<reference evidence="25 26" key="2">
    <citation type="submission" date="2019-01" db="EMBL/GenBank/DDBJ databases">
        <title>A chromosome length genome reference of the Java medaka (oryzias javanicus).</title>
        <authorList>
            <person name="Herpin A."/>
            <person name="Takehana Y."/>
            <person name="Naruse K."/>
            <person name="Ansai S."/>
            <person name="Kawaguchi M."/>
        </authorList>
    </citation>
    <scope>NUCLEOTIDE SEQUENCE [LARGE SCALE GENOMIC DNA]</scope>
    <source>
        <strain evidence="25">RS831</strain>
        <tissue evidence="25">Whole body</tissue>
    </source>
</reference>
<dbReference type="GO" id="GO:0006886">
    <property type="term" value="P:intracellular protein transport"/>
    <property type="evidence" value="ECO:0007669"/>
    <property type="project" value="InterPro"/>
</dbReference>
<dbReference type="SUPFAM" id="SSF101473">
    <property type="entry name" value="DhaL-like"/>
    <property type="match status" value="1"/>
</dbReference>
<dbReference type="GO" id="GO:0050354">
    <property type="term" value="F:triokinase activity"/>
    <property type="evidence" value="ECO:0007669"/>
    <property type="project" value="UniProtKB-EC"/>
</dbReference>
<evidence type="ECO:0000256" key="4">
    <source>
        <dbReference type="ARBA" id="ARBA00012107"/>
    </source>
</evidence>
<evidence type="ECO:0000256" key="15">
    <source>
        <dbReference type="ARBA" id="ARBA00046681"/>
    </source>
</evidence>
<dbReference type="GO" id="GO:0030127">
    <property type="term" value="C:COPII vesicle coat"/>
    <property type="evidence" value="ECO:0007669"/>
    <property type="project" value="InterPro"/>
</dbReference>
<dbReference type="InterPro" id="IPR004007">
    <property type="entry name" value="DhaL_dom"/>
</dbReference>
<keyword evidence="12" id="KW-0170">Cobalt</keyword>
<accession>A0A3S2PGU9</accession>
<comment type="function">
    <text evidence="14">Catalyzes both the phosphorylation of dihydroxyacetone and of glyceraldehyde, and the splitting of ribonucleoside diphosphate-X compounds among which FAD is the best substrate. Represses IFIH1-mediated cellular antiviral response.</text>
</comment>
<dbReference type="PROSITE" id="PS51480">
    <property type="entry name" value="DHAL"/>
    <property type="match status" value="1"/>
</dbReference>
<evidence type="ECO:0000256" key="17">
    <source>
        <dbReference type="ARBA" id="ARBA00048526"/>
    </source>
</evidence>
<evidence type="ECO:0000313" key="25">
    <source>
        <dbReference type="EMBL" id="RVE60705.1"/>
    </source>
</evidence>
<dbReference type="Gene3D" id="1.25.40.340">
    <property type="match status" value="1"/>
</dbReference>
<feature type="compositionally biased region" description="Basic and acidic residues" evidence="21">
    <location>
        <begin position="616"/>
        <end position="625"/>
    </location>
</feature>
<evidence type="ECO:0000256" key="8">
    <source>
        <dbReference type="ARBA" id="ARBA00022679"/>
    </source>
</evidence>
<evidence type="ECO:0000259" key="23">
    <source>
        <dbReference type="PROSITE" id="PS51480"/>
    </source>
</evidence>
<comment type="subunit">
    <text evidence="15">Homodimer. Interacts with IFIH1 (via the CARD domains), the interaction is inhibited by viral infection.</text>
</comment>
<dbReference type="SMART" id="SM01120">
    <property type="entry name" value="Dak2"/>
    <property type="match status" value="1"/>
</dbReference>
<evidence type="ECO:0000256" key="9">
    <source>
        <dbReference type="ARBA" id="ARBA00022741"/>
    </source>
</evidence>
<evidence type="ECO:0000256" key="10">
    <source>
        <dbReference type="ARBA" id="ARBA00022777"/>
    </source>
</evidence>
<evidence type="ECO:0000256" key="13">
    <source>
        <dbReference type="ARBA" id="ARBA00032426"/>
    </source>
</evidence>
<keyword evidence="8" id="KW-0808">Transferase</keyword>
<dbReference type="AlphaFoldDB" id="A0A3S2PGU9"/>
<feature type="domain" description="DhaL" evidence="23">
    <location>
        <begin position="373"/>
        <end position="574"/>
    </location>
</feature>
<dbReference type="Gene3D" id="3.40.50.10440">
    <property type="entry name" value="Dihydroxyacetone kinase, domain 1"/>
    <property type="match status" value="1"/>
</dbReference>
<dbReference type="OrthoDB" id="1724672at2759"/>
<feature type="domain" description="VWFA" evidence="22">
    <location>
        <begin position="775"/>
        <end position="1006"/>
    </location>
</feature>
<feature type="region of interest" description="Disordered" evidence="21">
    <location>
        <begin position="339"/>
        <end position="369"/>
    </location>
</feature>
<dbReference type="InterPro" id="IPR036465">
    <property type="entry name" value="vWFA_dom_sf"/>
</dbReference>
<dbReference type="FunFam" id="3.40.50.10440:FF:000001">
    <property type="entry name" value="Dihydroxyacetone kinase, DhaK subunit"/>
    <property type="match status" value="1"/>
</dbReference>
<organism evidence="25 26">
    <name type="scientific">Oryzias javanicus</name>
    <name type="common">Javanese ricefish</name>
    <name type="synonym">Aplocheilus javanicus</name>
    <dbReference type="NCBI Taxonomy" id="123683"/>
    <lineage>
        <taxon>Eukaryota</taxon>
        <taxon>Metazoa</taxon>
        <taxon>Chordata</taxon>
        <taxon>Craniata</taxon>
        <taxon>Vertebrata</taxon>
        <taxon>Euteleostomi</taxon>
        <taxon>Actinopterygii</taxon>
        <taxon>Neopterygii</taxon>
        <taxon>Teleostei</taxon>
        <taxon>Neoteleostei</taxon>
        <taxon>Acanthomorphata</taxon>
        <taxon>Ovalentaria</taxon>
        <taxon>Atherinomorphae</taxon>
        <taxon>Beloniformes</taxon>
        <taxon>Adrianichthyidae</taxon>
        <taxon>Oryziinae</taxon>
        <taxon>Oryzias</taxon>
    </lineage>
</organism>
<keyword evidence="10" id="KW-0418">Kinase</keyword>
<evidence type="ECO:0000256" key="2">
    <source>
        <dbReference type="ARBA" id="ARBA00004778"/>
    </source>
</evidence>
<feature type="active site" description="Tele-hemiaminal-histidine intermediate" evidence="19">
    <location>
        <position position="222"/>
    </location>
</feature>
<evidence type="ECO:0000256" key="20">
    <source>
        <dbReference type="PIRSR" id="PIRSR612734-2"/>
    </source>
</evidence>
<dbReference type="SUPFAM" id="SSF82919">
    <property type="entry name" value="Zn-finger domain of Sec23/24"/>
    <property type="match status" value="1"/>
</dbReference>
<evidence type="ECO:0000256" key="6">
    <source>
        <dbReference type="ARBA" id="ARBA00012578"/>
    </source>
</evidence>
<proteinExistence type="inferred from homology"/>
<dbReference type="PANTHER" id="PTHR28629:SF4">
    <property type="entry name" value="TRIOKINASE_FMN CYCLASE"/>
    <property type="match status" value="1"/>
</dbReference>
<dbReference type="Pfam" id="PF02733">
    <property type="entry name" value="Dak1"/>
    <property type="match status" value="1"/>
</dbReference>
<evidence type="ECO:0000256" key="1">
    <source>
        <dbReference type="ARBA" id="ARBA00001941"/>
    </source>
</evidence>
<protein>
    <recommendedName>
        <fullName evidence="7">Triokinase/FMN cyclase</fullName>
        <ecNumber evidence="5">2.7.1.28</ecNumber>
        <ecNumber evidence="4">2.7.1.29</ecNumber>
        <ecNumber evidence="6">4.6.1.15</ecNumber>
    </recommendedName>
    <alternativeName>
        <fullName evidence="13">Bifunctional ATP-dependent dihydroxyacetone kinase/FAD-AMP lyase (cyclizing)</fullName>
    </alternativeName>
</protein>
<dbReference type="PANTHER" id="PTHR28629">
    <property type="entry name" value="TRIOKINASE/FMN CYCLASE"/>
    <property type="match status" value="1"/>
</dbReference>
<keyword evidence="9" id="KW-0547">Nucleotide-binding</keyword>
<evidence type="ECO:0000256" key="19">
    <source>
        <dbReference type="PIRSR" id="PIRSR612734-1"/>
    </source>
</evidence>
<dbReference type="InterPro" id="IPR036117">
    <property type="entry name" value="DhaL_dom_sf"/>
</dbReference>
<dbReference type="SUPFAM" id="SSF82549">
    <property type="entry name" value="DAK1/DegV-like"/>
    <property type="match status" value="1"/>
</dbReference>
<evidence type="ECO:0000313" key="26">
    <source>
        <dbReference type="Proteomes" id="UP000283210"/>
    </source>
</evidence>
<dbReference type="GO" id="GO:0034012">
    <property type="term" value="F:FAD-AMP lyase (cyclizing) activity"/>
    <property type="evidence" value="ECO:0007669"/>
    <property type="project" value="UniProtKB-EC"/>
</dbReference>
<comment type="catalytic activity">
    <reaction evidence="16">
        <text>D-glyceraldehyde + ATP = D-glyceraldehyde 3-phosphate + ADP + H(+)</text>
        <dbReference type="Rhea" id="RHEA:13941"/>
        <dbReference type="ChEBI" id="CHEBI:15378"/>
        <dbReference type="ChEBI" id="CHEBI:17378"/>
        <dbReference type="ChEBI" id="CHEBI:30616"/>
        <dbReference type="ChEBI" id="CHEBI:59776"/>
        <dbReference type="ChEBI" id="CHEBI:456216"/>
        <dbReference type="EC" id="2.7.1.28"/>
    </reaction>
</comment>
<dbReference type="FunFam" id="1.25.40.340:FF:000001">
    <property type="entry name" value="Dihydroxyacetone kinase 1"/>
    <property type="match status" value="1"/>
</dbReference>
<dbReference type="EC" id="2.7.1.29" evidence="4"/>
<comment type="similarity">
    <text evidence="3">Belongs to the dihydroxyacetone kinase (DAK) family.</text>
</comment>
<dbReference type="NCBIfam" id="NF011049">
    <property type="entry name" value="PRK14479.1"/>
    <property type="match status" value="1"/>
</dbReference>
<dbReference type="EMBL" id="CM012454">
    <property type="protein sequence ID" value="RVE60705.1"/>
    <property type="molecule type" value="Genomic_DNA"/>
</dbReference>
<dbReference type="SUPFAM" id="SSF53300">
    <property type="entry name" value="vWA-like"/>
    <property type="match status" value="1"/>
</dbReference>
<reference evidence="25 26" key="1">
    <citation type="submission" date="2018-11" db="EMBL/GenBank/DDBJ databases">
        <authorList>
            <person name="Lopez-Roques C."/>
            <person name="Donnadieu C."/>
            <person name="Bouchez O."/>
            <person name="Klopp C."/>
            <person name="Cabau C."/>
            <person name="Zahm M."/>
        </authorList>
    </citation>
    <scope>NUCLEOTIDE SEQUENCE [LARGE SCALE GENOMIC DNA]</scope>
    <source>
        <strain evidence="25">RS831</strain>
        <tissue evidence="25">Whole body</tissue>
    </source>
</reference>
<dbReference type="PROSITE" id="PS50234">
    <property type="entry name" value="VWFA"/>
    <property type="match status" value="1"/>
</dbReference>